<dbReference type="AlphaFoldDB" id="G7DS41"/>
<dbReference type="InterPro" id="IPR004046">
    <property type="entry name" value="GST_C"/>
</dbReference>
<dbReference type="Gene3D" id="1.20.1050.130">
    <property type="match status" value="1"/>
</dbReference>
<proteinExistence type="inferred from homology"/>
<dbReference type="eggNOG" id="KOG0867">
    <property type="taxonomic scope" value="Eukaryota"/>
</dbReference>
<feature type="domain" description="GST C-terminal" evidence="4">
    <location>
        <begin position="93"/>
        <end position="224"/>
    </location>
</feature>
<dbReference type="SFLD" id="SFLDS00019">
    <property type="entry name" value="Glutathione_Transferase_(cytos"/>
    <property type="match status" value="1"/>
</dbReference>
<dbReference type="SUPFAM" id="SSF47616">
    <property type="entry name" value="GST C-terminal domain-like"/>
    <property type="match status" value="1"/>
</dbReference>
<dbReference type="InterPro" id="IPR036282">
    <property type="entry name" value="Glutathione-S-Trfase_C_sf"/>
</dbReference>
<evidence type="ECO:0000256" key="1">
    <source>
        <dbReference type="ARBA" id="ARBA00007409"/>
    </source>
</evidence>
<evidence type="ECO:0000313" key="5">
    <source>
        <dbReference type="EMBL" id="GAA93401.1"/>
    </source>
</evidence>
<dbReference type="Pfam" id="PF02798">
    <property type="entry name" value="GST_N"/>
    <property type="match status" value="1"/>
</dbReference>
<dbReference type="InterPro" id="IPR036249">
    <property type="entry name" value="Thioredoxin-like_sf"/>
</dbReference>
<dbReference type="InterPro" id="IPR004045">
    <property type="entry name" value="Glutathione_S-Trfase_N"/>
</dbReference>
<dbReference type="STRING" id="764103.G7DS41"/>
<dbReference type="InParanoid" id="G7DS41"/>
<dbReference type="Pfam" id="PF00043">
    <property type="entry name" value="GST_C"/>
    <property type="match status" value="1"/>
</dbReference>
<dbReference type="PANTHER" id="PTHR44051">
    <property type="entry name" value="GLUTATHIONE S-TRANSFERASE-RELATED"/>
    <property type="match status" value="1"/>
</dbReference>
<reference evidence="5 6" key="1">
    <citation type="journal article" date="2011" name="J. Gen. Appl. Microbiol.">
        <title>Draft genome sequencing of the enigmatic basidiomycete Mixia osmundae.</title>
        <authorList>
            <person name="Nishida H."/>
            <person name="Nagatsuka Y."/>
            <person name="Sugiyama J."/>
        </authorList>
    </citation>
    <scope>NUCLEOTIDE SEQUENCE [LARGE SCALE GENOMIC DNA]</scope>
    <source>
        <strain evidence="6">CBS 9802 / IAM 14324 / JCM 22182 / KY 12970</strain>
    </source>
</reference>
<dbReference type="SUPFAM" id="SSF52833">
    <property type="entry name" value="Thioredoxin-like"/>
    <property type="match status" value="1"/>
</dbReference>
<keyword evidence="6" id="KW-1185">Reference proteome</keyword>
<dbReference type="HOGENOM" id="CLU_011226_14_2_1"/>
<evidence type="ECO:0000259" key="3">
    <source>
        <dbReference type="PROSITE" id="PS50404"/>
    </source>
</evidence>
<evidence type="ECO:0000256" key="2">
    <source>
        <dbReference type="RuleBase" id="RU003494"/>
    </source>
</evidence>
<dbReference type="SFLD" id="SFLDG01151">
    <property type="entry name" value="Main.2:_Nu-like"/>
    <property type="match status" value="1"/>
</dbReference>
<dbReference type="SFLD" id="SFLDG00358">
    <property type="entry name" value="Main_(cytGST)"/>
    <property type="match status" value="1"/>
</dbReference>
<dbReference type="PANTHER" id="PTHR44051:SF14">
    <property type="entry name" value="GLUTATHIONE S-TRANSFERASE II"/>
    <property type="match status" value="1"/>
</dbReference>
<evidence type="ECO:0008006" key="7">
    <source>
        <dbReference type="Google" id="ProtNLM"/>
    </source>
</evidence>
<organism evidence="5 6">
    <name type="scientific">Mixia osmundae (strain CBS 9802 / IAM 14324 / JCM 22182 / KY 12970)</name>
    <dbReference type="NCBI Taxonomy" id="764103"/>
    <lineage>
        <taxon>Eukaryota</taxon>
        <taxon>Fungi</taxon>
        <taxon>Dikarya</taxon>
        <taxon>Basidiomycota</taxon>
        <taxon>Pucciniomycotina</taxon>
        <taxon>Mixiomycetes</taxon>
        <taxon>Mixiales</taxon>
        <taxon>Mixiaceae</taxon>
        <taxon>Mixia</taxon>
    </lineage>
</organism>
<comment type="caution">
    <text evidence="5">The sequence shown here is derived from an EMBL/GenBank/DDBJ whole genome shotgun (WGS) entry which is preliminary data.</text>
</comment>
<dbReference type="PROSITE" id="PS50404">
    <property type="entry name" value="GST_NTER"/>
    <property type="match status" value="1"/>
</dbReference>
<feature type="domain" description="GST N-terminal" evidence="3">
    <location>
        <begin position="3"/>
        <end position="87"/>
    </location>
</feature>
<dbReference type="CDD" id="cd03048">
    <property type="entry name" value="GST_N_Ure2p_like"/>
    <property type="match status" value="1"/>
</dbReference>
<name>G7DS41_MIXOS</name>
<evidence type="ECO:0000313" key="6">
    <source>
        <dbReference type="Proteomes" id="UP000009131"/>
    </source>
</evidence>
<evidence type="ECO:0000259" key="4">
    <source>
        <dbReference type="PROSITE" id="PS50405"/>
    </source>
</evidence>
<dbReference type="InterPro" id="IPR010987">
    <property type="entry name" value="Glutathione-S-Trfase_C-like"/>
</dbReference>
<sequence length="224" mass="24775">MSKFTLYAHDGPGPNPVKAAIILDELDLDYEIKAIPFGPEGVKGAAYLKICPNGRVPALVDHQNGDFVVWESAAILQYVAAKYDKSGSWAGKTVEEQATVNQWLAFQISGLGPTQGNVNFNKLYFEGAMGEKPSAGLVKRFRDECARIYGVLEKQLEHQEYIALDRITIADVAYLPWLHKDMVGFGDLTDIFSKYPKAVAWIEKLSARPATQKAYKKLSAAYGK</sequence>
<reference evidence="5 6" key="2">
    <citation type="journal article" date="2012" name="Open Biol.">
        <title>Characteristics of nucleosomes and linker DNA regions on the genome of the basidiomycete Mixia osmundae revealed by mono- and dinucleosome mapping.</title>
        <authorList>
            <person name="Nishida H."/>
            <person name="Kondo S."/>
            <person name="Matsumoto T."/>
            <person name="Suzuki Y."/>
            <person name="Yoshikawa H."/>
            <person name="Taylor T.D."/>
            <person name="Sugiyama J."/>
        </authorList>
    </citation>
    <scope>NUCLEOTIDE SEQUENCE [LARGE SCALE GENOMIC DNA]</scope>
    <source>
        <strain evidence="6">CBS 9802 / IAM 14324 / JCM 22182 / KY 12970</strain>
    </source>
</reference>
<protein>
    <recommendedName>
        <fullName evidence="7">Glutathione S-transferase</fullName>
    </recommendedName>
</protein>
<accession>G7DS41</accession>
<dbReference type="OrthoDB" id="422574at2759"/>
<dbReference type="EMBL" id="BABT02000004">
    <property type="protein sequence ID" value="GAA93401.1"/>
    <property type="molecule type" value="Genomic_DNA"/>
</dbReference>
<dbReference type="OMA" id="KDPEYTS"/>
<dbReference type="PROSITE" id="PS50405">
    <property type="entry name" value="GST_CTER"/>
    <property type="match status" value="1"/>
</dbReference>
<gene>
    <name evidence="5" type="primary">Mo00042</name>
    <name evidence="5" type="ORF">E5Q_00042</name>
</gene>
<dbReference type="RefSeq" id="XP_014566129.1">
    <property type="nucleotide sequence ID" value="XM_014710643.1"/>
</dbReference>
<comment type="similarity">
    <text evidence="1 2">Belongs to the GST superfamily.</text>
</comment>
<dbReference type="InterPro" id="IPR040079">
    <property type="entry name" value="Glutathione_S-Trfase"/>
</dbReference>
<dbReference type="Proteomes" id="UP000009131">
    <property type="component" value="Unassembled WGS sequence"/>
</dbReference>